<organism evidence="1 2">
    <name type="scientific">Pseudaeromonas paramecii</name>
    <dbReference type="NCBI Taxonomy" id="2138166"/>
    <lineage>
        <taxon>Bacteria</taxon>
        <taxon>Pseudomonadati</taxon>
        <taxon>Pseudomonadota</taxon>
        <taxon>Gammaproteobacteria</taxon>
        <taxon>Aeromonadales</taxon>
        <taxon>Aeromonadaceae</taxon>
        <taxon>Pseudaeromonas</taxon>
    </lineage>
</organism>
<dbReference type="Proteomes" id="UP001501321">
    <property type="component" value="Unassembled WGS sequence"/>
</dbReference>
<evidence type="ECO:0000313" key="1">
    <source>
        <dbReference type="EMBL" id="GAA4502985.1"/>
    </source>
</evidence>
<name>A0ABP8QGE3_9GAMM</name>
<dbReference type="EMBL" id="BAABFC010000022">
    <property type="protein sequence ID" value="GAA4502985.1"/>
    <property type="molecule type" value="Genomic_DNA"/>
</dbReference>
<comment type="caution">
    <text evidence="1">The sequence shown here is derived from an EMBL/GenBank/DDBJ whole genome shotgun (WGS) entry which is preliminary data.</text>
</comment>
<proteinExistence type="predicted"/>
<keyword evidence="2" id="KW-1185">Reference proteome</keyword>
<dbReference type="RefSeq" id="WP_345014339.1">
    <property type="nucleotide sequence ID" value="NZ_BAABFC010000022.1"/>
</dbReference>
<evidence type="ECO:0000313" key="2">
    <source>
        <dbReference type="Proteomes" id="UP001501321"/>
    </source>
</evidence>
<accession>A0ABP8QGE3</accession>
<gene>
    <name evidence="1" type="ORF">GCM10023095_28600</name>
</gene>
<protein>
    <submittedName>
        <fullName evidence="1">Uncharacterized protein</fullName>
    </submittedName>
</protein>
<reference evidence="2" key="1">
    <citation type="journal article" date="2019" name="Int. J. Syst. Evol. Microbiol.">
        <title>The Global Catalogue of Microorganisms (GCM) 10K type strain sequencing project: providing services to taxonomists for standard genome sequencing and annotation.</title>
        <authorList>
            <consortium name="The Broad Institute Genomics Platform"/>
            <consortium name="The Broad Institute Genome Sequencing Center for Infectious Disease"/>
            <person name="Wu L."/>
            <person name="Ma J."/>
        </authorList>
    </citation>
    <scope>NUCLEOTIDE SEQUENCE [LARGE SCALE GENOMIC DNA]</scope>
    <source>
        <strain evidence="2">JCM 32226</strain>
    </source>
</reference>
<sequence>MDSQTSIRLIQAHGVLHGDHYSFNSAEFLRWCEQEQLPMPSLEEANHELAPFCIRVGYSEPVRAWRYYLT</sequence>